<reference evidence="3 4" key="1">
    <citation type="submission" date="2018-08" db="EMBL/GenBank/DDBJ databases">
        <title>A genome reference for cultivated species of the human gut microbiota.</title>
        <authorList>
            <person name="Zou Y."/>
            <person name="Xue W."/>
            <person name="Luo G."/>
        </authorList>
    </citation>
    <scope>NUCLEOTIDE SEQUENCE [LARGE SCALE GENOMIC DNA]</scope>
    <source>
        <strain evidence="3 4">AF14-32</strain>
    </source>
</reference>
<dbReference type="NCBIfam" id="TIGR04456">
    <property type="entry name" value="LruC_dom"/>
    <property type="match status" value="1"/>
</dbReference>
<dbReference type="Proteomes" id="UP000283850">
    <property type="component" value="Unassembled WGS sequence"/>
</dbReference>
<dbReference type="PROSITE" id="PS51257">
    <property type="entry name" value="PROKAR_LIPOPROTEIN"/>
    <property type="match status" value="1"/>
</dbReference>
<dbReference type="EMBL" id="QRZF01000011">
    <property type="protein sequence ID" value="RGV51593.1"/>
    <property type="molecule type" value="Genomic_DNA"/>
</dbReference>
<protein>
    <submittedName>
        <fullName evidence="3">LruC domain-containing protein</fullName>
    </submittedName>
</protein>
<gene>
    <name evidence="3" type="ORF">DWW10_15945</name>
</gene>
<dbReference type="RefSeq" id="WP_118421810.1">
    <property type="nucleotide sequence ID" value="NZ_QRZF01000011.1"/>
</dbReference>
<evidence type="ECO:0000256" key="1">
    <source>
        <dbReference type="SAM" id="SignalP"/>
    </source>
</evidence>
<dbReference type="InterPro" id="IPR031025">
    <property type="entry name" value="LruC_dom"/>
</dbReference>
<dbReference type="AlphaFoldDB" id="A0A412Y2G6"/>
<feature type="signal peptide" evidence="1">
    <location>
        <begin position="1"/>
        <end position="23"/>
    </location>
</feature>
<evidence type="ECO:0000259" key="2">
    <source>
        <dbReference type="Pfam" id="PF16130"/>
    </source>
</evidence>
<feature type="domain" description="DUF4842" evidence="2">
    <location>
        <begin position="636"/>
        <end position="851"/>
    </location>
</feature>
<sequence>MRIRKHDCLIITLVAPLFLAACADKDVYNPDKVRPVAPVENPLGEDFVAPDGFDWSMITTVKLNVEVKDEFNGQYNYLIEVFTSNPLSDKTATPLAAGYAKSGNSYITEISIPKNCKQVFVRQTDPNQRKEIYQYTIPENGGTLNCKLYYATTTTRTETSESTSAYEAAKQAGIIEPEVPDYKDNIDVPSKSDQPTNDWGSGMTFDNGAKYIITENYTEISPFTKDIQVNGRMSIYVKGTWKISTTYYAFDIYVLDGGKIISDNGLTFDNKPNLTIAPKGLLNIKGTFSFQCSKIVNFGTIKAASLINPGSAGEFYNNGVIETTNQIALNKTTFFNCNKLETPQLNLVDAAFVNKADLNVKGNISMNGGTLFNSANISFNNEPSGQIWTNNGTGTRIINHDKAQIKGYAVNTGLALYNDGTIEVFNFNSGGSGDLIYNACMMIIKNNFSFRDVTLNHGSITAGLENEAWMPTPTISNENDAKFNLLNGSIIKARTLTIKSGNNRFIGGNTGTKTNKSMIKAQLIKYNWTTHLEGNLVVEGTPDYSQANNNADCLKSDQGIIQTGFDESKYEIETCGGIINEGNSGDPDPVDPPKPDTGDNTIYTYAFEDQWPAYGDFDMNDIVITIDKMNITDGKKLTIQGNVRAVGSSRKTGVGIQFLDVSSSGVTLSGKVQNGSPAFESGQDHPVVILCTNAHKYCNPSIADDNFTFYCTDPTAGSTYNGNGAAFEIAMTFSTTEEAMEAIKIKNIDVFIISKESQENTGRTEIHLPNYAPTQLATTTLFGMSNDASARNNMLNVNQKGYYISTEGLAWGICIPSTDVWKYPKERKMITDVYPDFKGWVTSGGANNTDWISNHNNDIFIKP</sequence>
<dbReference type="Pfam" id="PF16130">
    <property type="entry name" value="DUF4842"/>
    <property type="match status" value="1"/>
</dbReference>
<evidence type="ECO:0000313" key="4">
    <source>
        <dbReference type="Proteomes" id="UP000283850"/>
    </source>
</evidence>
<comment type="caution">
    <text evidence="3">The sequence shown here is derived from an EMBL/GenBank/DDBJ whole genome shotgun (WGS) entry which is preliminary data.</text>
</comment>
<feature type="chain" id="PRO_5019537917" evidence="1">
    <location>
        <begin position="24"/>
        <end position="863"/>
    </location>
</feature>
<dbReference type="InterPro" id="IPR032295">
    <property type="entry name" value="DUF4842"/>
</dbReference>
<evidence type="ECO:0000313" key="3">
    <source>
        <dbReference type="EMBL" id="RGV51593.1"/>
    </source>
</evidence>
<name>A0A412Y2G6_9BACE</name>
<keyword evidence="1" id="KW-0732">Signal</keyword>
<organism evidence="3 4">
    <name type="scientific">Bacteroides intestinalis</name>
    <dbReference type="NCBI Taxonomy" id="329854"/>
    <lineage>
        <taxon>Bacteria</taxon>
        <taxon>Pseudomonadati</taxon>
        <taxon>Bacteroidota</taxon>
        <taxon>Bacteroidia</taxon>
        <taxon>Bacteroidales</taxon>
        <taxon>Bacteroidaceae</taxon>
        <taxon>Bacteroides</taxon>
    </lineage>
</organism>
<accession>A0A412Y2G6</accession>
<proteinExistence type="predicted"/>